<dbReference type="InterPro" id="IPR024326">
    <property type="entry name" value="RRP7_C"/>
</dbReference>
<accession>A0A4P9WCY0</accession>
<evidence type="ECO:0000313" key="5">
    <source>
        <dbReference type="Proteomes" id="UP000269721"/>
    </source>
</evidence>
<feature type="non-terminal residue" evidence="4">
    <location>
        <position position="1"/>
    </location>
</feature>
<dbReference type="Proteomes" id="UP000269721">
    <property type="component" value="Unassembled WGS sequence"/>
</dbReference>
<evidence type="ECO:0000259" key="3">
    <source>
        <dbReference type="Pfam" id="PF12923"/>
    </source>
</evidence>
<dbReference type="GO" id="GO:0032545">
    <property type="term" value="C:CURI complex"/>
    <property type="evidence" value="ECO:0007669"/>
    <property type="project" value="TreeGrafter"/>
</dbReference>
<dbReference type="InterPro" id="IPR035979">
    <property type="entry name" value="RBD_domain_sf"/>
</dbReference>
<sequence length="233" mass="26069">PTSPPTIHHLYIRPHAANPKSKTAPSSSEYPSGRTLFVSNVPVDATRAHFVRLFRRAGWVERVAFDRRGVSGSSAHVVFEDSDAIGRVEGMVERRRVWSCERVLEGGEEGEEEEAEAGRELEETTLVGLAKYLTHHLTSRPLLKEHSKTVDATLAEFESAEEQARLAAERLRNVPDADGFVTVTRARGRRNTNIDASGATMSAARPEEVRASGKKKLELVDFYRFQMRESKRN</sequence>
<evidence type="ECO:0000256" key="1">
    <source>
        <dbReference type="ARBA" id="ARBA00006110"/>
    </source>
</evidence>
<dbReference type="InterPro" id="IPR040446">
    <property type="entry name" value="RRP7"/>
</dbReference>
<dbReference type="Pfam" id="PF12923">
    <property type="entry name" value="RRP7"/>
    <property type="match status" value="1"/>
</dbReference>
<keyword evidence="2" id="KW-0175">Coiled coil</keyword>
<dbReference type="GO" id="GO:0006364">
    <property type="term" value="P:rRNA processing"/>
    <property type="evidence" value="ECO:0007669"/>
    <property type="project" value="TreeGrafter"/>
</dbReference>
<organism evidence="4 5">
    <name type="scientific">Blyttiomyces helicus</name>
    <dbReference type="NCBI Taxonomy" id="388810"/>
    <lineage>
        <taxon>Eukaryota</taxon>
        <taxon>Fungi</taxon>
        <taxon>Fungi incertae sedis</taxon>
        <taxon>Chytridiomycota</taxon>
        <taxon>Chytridiomycota incertae sedis</taxon>
        <taxon>Chytridiomycetes</taxon>
        <taxon>Chytridiomycetes incertae sedis</taxon>
        <taxon>Blyttiomyces</taxon>
    </lineage>
</organism>
<dbReference type="PANTHER" id="PTHR13191:SF0">
    <property type="entry name" value="RIBOSOMAL RNA-PROCESSING PROTEIN 7 HOMOLOG A-RELATED"/>
    <property type="match status" value="1"/>
</dbReference>
<evidence type="ECO:0000313" key="4">
    <source>
        <dbReference type="EMBL" id="RKO90539.1"/>
    </source>
</evidence>
<keyword evidence="5" id="KW-1185">Reference proteome</keyword>
<dbReference type="SUPFAM" id="SSF54928">
    <property type="entry name" value="RNA-binding domain, RBD"/>
    <property type="match status" value="1"/>
</dbReference>
<protein>
    <submittedName>
        <fullName evidence="4">Ribosomal RNA-processing protein 7-domain-containing protein</fullName>
    </submittedName>
</protein>
<dbReference type="EMBL" id="KZ995506">
    <property type="protein sequence ID" value="RKO90539.1"/>
    <property type="molecule type" value="Genomic_DNA"/>
</dbReference>
<name>A0A4P9WCY0_9FUNG</name>
<comment type="similarity">
    <text evidence="1">Belongs to the RRP7 family.</text>
</comment>
<gene>
    <name evidence="4" type="ORF">BDK51DRAFT_13825</name>
</gene>
<dbReference type="GO" id="GO:0000028">
    <property type="term" value="P:ribosomal small subunit assembly"/>
    <property type="evidence" value="ECO:0007669"/>
    <property type="project" value="TreeGrafter"/>
</dbReference>
<dbReference type="Gene3D" id="3.30.70.330">
    <property type="match status" value="1"/>
</dbReference>
<dbReference type="CDD" id="cd12932">
    <property type="entry name" value="RRP7_like"/>
    <property type="match status" value="1"/>
</dbReference>
<dbReference type="GO" id="GO:0003676">
    <property type="term" value="F:nucleic acid binding"/>
    <property type="evidence" value="ECO:0007669"/>
    <property type="project" value="InterPro"/>
</dbReference>
<dbReference type="PANTHER" id="PTHR13191">
    <property type="entry name" value="RIBOSOMAL RNA PROCESSING PROTEIN 7-RELATED"/>
    <property type="match status" value="1"/>
</dbReference>
<feature type="non-terminal residue" evidence="4">
    <location>
        <position position="233"/>
    </location>
</feature>
<dbReference type="AlphaFoldDB" id="A0A4P9WCY0"/>
<reference evidence="5" key="1">
    <citation type="journal article" date="2018" name="Nat. Microbiol.">
        <title>Leveraging single-cell genomics to expand the fungal tree of life.</title>
        <authorList>
            <person name="Ahrendt S.R."/>
            <person name="Quandt C.A."/>
            <person name="Ciobanu D."/>
            <person name="Clum A."/>
            <person name="Salamov A."/>
            <person name="Andreopoulos B."/>
            <person name="Cheng J.F."/>
            <person name="Woyke T."/>
            <person name="Pelin A."/>
            <person name="Henrissat B."/>
            <person name="Reynolds N.K."/>
            <person name="Benny G.L."/>
            <person name="Smith M.E."/>
            <person name="James T.Y."/>
            <person name="Grigoriev I.V."/>
        </authorList>
    </citation>
    <scope>NUCLEOTIDE SEQUENCE [LARGE SCALE GENOMIC DNA]</scope>
</reference>
<dbReference type="InterPro" id="IPR012677">
    <property type="entry name" value="Nucleotide-bd_a/b_plait_sf"/>
</dbReference>
<evidence type="ECO:0000256" key="2">
    <source>
        <dbReference type="SAM" id="Coils"/>
    </source>
</evidence>
<feature type="coiled-coil region" evidence="2">
    <location>
        <begin position="143"/>
        <end position="174"/>
    </location>
</feature>
<dbReference type="GO" id="GO:0034456">
    <property type="term" value="C:UTP-C complex"/>
    <property type="evidence" value="ECO:0007669"/>
    <property type="project" value="TreeGrafter"/>
</dbReference>
<proteinExistence type="inferred from homology"/>
<dbReference type="OrthoDB" id="5390at2759"/>
<feature type="domain" description="Ribosomal RNA-processing protein 7 C-terminal" evidence="3">
    <location>
        <begin position="140"/>
        <end position="233"/>
    </location>
</feature>